<organism evidence="2 3">
    <name type="scientific">Variovorax ureilyticus</name>
    <dbReference type="NCBI Taxonomy" id="1836198"/>
    <lineage>
        <taxon>Bacteria</taxon>
        <taxon>Pseudomonadati</taxon>
        <taxon>Pseudomonadota</taxon>
        <taxon>Betaproteobacteria</taxon>
        <taxon>Burkholderiales</taxon>
        <taxon>Comamonadaceae</taxon>
        <taxon>Variovorax</taxon>
    </lineage>
</organism>
<keyword evidence="3" id="KW-1185">Reference proteome</keyword>
<accession>A0ABU8V8F2</accession>
<dbReference type="Proteomes" id="UP001365846">
    <property type="component" value="Unassembled WGS sequence"/>
</dbReference>
<dbReference type="RefSeq" id="WP_340355229.1">
    <property type="nucleotide sequence ID" value="NZ_JBBKZU010000001.1"/>
</dbReference>
<evidence type="ECO:0000256" key="1">
    <source>
        <dbReference type="SAM" id="SignalP"/>
    </source>
</evidence>
<name>A0ABU8V8F2_9BURK</name>
<gene>
    <name evidence="2" type="ORF">WKW77_02495</name>
</gene>
<sequence>MAVRRFPLVHLVIGLYALMVGSVLSPARADDPESEQPQRTEEIWIAASNHDLDGMRGGFDPAGTGLMVSFGITRAVYINGDLVTQTTLDFGRISDLTPVQMAQLDKQLASLNLVQNGPGNTFQAQSGVSNAGTVIQNSLNNQTIVNQTIINASSNSAGMVRNLNILSTLNDSVAAALGSR</sequence>
<evidence type="ECO:0000313" key="2">
    <source>
        <dbReference type="EMBL" id="MEJ8809916.1"/>
    </source>
</evidence>
<proteinExistence type="predicted"/>
<protein>
    <submittedName>
        <fullName evidence="2">Uncharacterized protein</fullName>
    </submittedName>
</protein>
<reference evidence="2 3" key="1">
    <citation type="submission" date="2024-03" db="EMBL/GenBank/DDBJ databases">
        <title>Novel species of the genus Variovorax.</title>
        <authorList>
            <person name="Liu Q."/>
            <person name="Xin Y.-H."/>
        </authorList>
    </citation>
    <scope>NUCLEOTIDE SEQUENCE [LARGE SCALE GENOMIC DNA]</scope>
    <source>
        <strain evidence="2 3">KACC 18899</strain>
    </source>
</reference>
<evidence type="ECO:0000313" key="3">
    <source>
        <dbReference type="Proteomes" id="UP001365846"/>
    </source>
</evidence>
<feature type="signal peptide" evidence="1">
    <location>
        <begin position="1"/>
        <end position="29"/>
    </location>
</feature>
<dbReference type="EMBL" id="JBBKZU010000001">
    <property type="protein sequence ID" value="MEJ8809916.1"/>
    <property type="molecule type" value="Genomic_DNA"/>
</dbReference>
<comment type="caution">
    <text evidence="2">The sequence shown here is derived from an EMBL/GenBank/DDBJ whole genome shotgun (WGS) entry which is preliminary data.</text>
</comment>
<feature type="chain" id="PRO_5047221201" evidence="1">
    <location>
        <begin position="30"/>
        <end position="180"/>
    </location>
</feature>
<keyword evidence="1" id="KW-0732">Signal</keyword>